<proteinExistence type="predicted"/>
<evidence type="ECO:0000313" key="5">
    <source>
        <dbReference type="EMBL" id="TKR27636.1"/>
    </source>
</evidence>
<keyword evidence="1" id="KW-0805">Transcription regulation</keyword>
<comment type="caution">
    <text evidence="5">The sequence shown here is derived from an EMBL/GenBank/DDBJ whole genome shotgun (WGS) entry which is preliminary data.</text>
</comment>
<dbReference type="OrthoDB" id="33200at2157"/>
<evidence type="ECO:0000259" key="4">
    <source>
        <dbReference type="PROSITE" id="PS50956"/>
    </source>
</evidence>
<dbReference type="InterPro" id="IPR000485">
    <property type="entry name" value="AsnC-type_HTH_dom"/>
</dbReference>
<gene>
    <name evidence="5" type="ORF">DM868_00650</name>
</gene>
<keyword evidence="3" id="KW-0804">Transcription</keyword>
<protein>
    <submittedName>
        <fullName evidence="5">Winged helix-turn-helix transcriptional regulator</fullName>
    </submittedName>
</protein>
<evidence type="ECO:0000256" key="1">
    <source>
        <dbReference type="ARBA" id="ARBA00023015"/>
    </source>
</evidence>
<dbReference type="PRINTS" id="PR00033">
    <property type="entry name" value="HTHASNC"/>
</dbReference>
<dbReference type="SMART" id="SM00746">
    <property type="entry name" value="TRASH"/>
    <property type="match status" value="1"/>
</dbReference>
<evidence type="ECO:0000256" key="2">
    <source>
        <dbReference type="ARBA" id="ARBA00023125"/>
    </source>
</evidence>
<dbReference type="Gene3D" id="1.10.10.10">
    <property type="entry name" value="Winged helix-like DNA-binding domain superfamily/Winged helix DNA-binding domain"/>
    <property type="match status" value="1"/>
</dbReference>
<dbReference type="InterPro" id="IPR019888">
    <property type="entry name" value="Tscrpt_reg_AsnC-like"/>
</dbReference>
<organism evidence="5 6">
    <name type="scientific">Natronomonas salsuginis</name>
    <dbReference type="NCBI Taxonomy" id="2217661"/>
    <lineage>
        <taxon>Archaea</taxon>
        <taxon>Methanobacteriati</taxon>
        <taxon>Methanobacteriota</taxon>
        <taxon>Stenosarchaea group</taxon>
        <taxon>Halobacteria</taxon>
        <taxon>Halobacteriales</taxon>
        <taxon>Natronomonadaceae</taxon>
        <taxon>Natronomonas</taxon>
    </lineage>
</organism>
<evidence type="ECO:0000313" key="6">
    <source>
        <dbReference type="Proteomes" id="UP000308037"/>
    </source>
</evidence>
<dbReference type="PROSITE" id="PS50956">
    <property type="entry name" value="HTH_ASNC_2"/>
    <property type="match status" value="1"/>
</dbReference>
<dbReference type="AlphaFoldDB" id="A0A4U5JGU2"/>
<dbReference type="Pfam" id="PF13412">
    <property type="entry name" value="HTH_24"/>
    <property type="match status" value="1"/>
</dbReference>
<dbReference type="InterPro" id="IPR036388">
    <property type="entry name" value="WH-like_DNA-bd_sf"/>
</dbReference>
<accession>A0A4U5JGU2</accession>
<dbReference type="SUPFAM" id="SSF46785">
    <property type="entry name" value="Winged helix' DNA-binding domain"/>
    <property type="match status" value="1"/>
</dbReference>
<dbReference type="InterPro" id="IPR036390">
    <property type="entry name" value="WH_DNA-bd_sf"/>
</dbReference>
<dbReference type="GO" id="GO:0043565">
    <property type="term" value="F:sequence-specific DNA binding"/>
    <property type="evidence" value="ECO:0007669"/>
    <property type="project" value="InterPro"/>
</dbReference>
<dbReference type="SMART" id="SM00344">
    <property type="entry name" value="HTH_ASNC"/>
    <property type="match status" value="1"/>
</dbReference>
<evidence type="ECO:0000256" key="3">
    <source>
        <dbReference type="ARBA" id="ARBA00023163"/>
    </source>
</evidence>
<dbReference type="PANTHER" id="PTHR43413:SF4">
    <property type="entry name" value="HTH-TYPE TRANSCRIPTIONAL REGULATOR LYSM"/>
    <property type="match status" value="1"/>
</dbReference>
<dbReference type="InterPro" id="IPR050684">
    <property type="entry name" value="HTH-Siroheme_Decarb"/>
</dbReference>
<feature type="domain" description="HTH asnC-type" evidence="4">
    <location>
        <begin position="4"/>
        <end position="67"/>
    </location>
</feature>
<dbReference type="EMBL" id="QKNX01000001">
    <property type="protein sequence ID" value="TKR27636.1"/>
    <property type="molecule type" value="Genomic_DNA"/>
</dbReference>
<keyword evidence="2" id="KW-0238">DNA-binding</keyword>
<dbReference type="InterPro" id="IPR056526">
    <property type="entry name" value="TRASH_HVO_1752"/>
</dbReference>
<dbReference type="Pfam" id="PF24273">
    <property type="entry name" value="TRASH_HVO_1752_C"/>
    <property type="match status" value="1"/>
</dbReference>
<dbReference type="RefSeq" id="WP_137274937.1">
    <property type="nucleotide sequence ID" value="NZ_QKNX01000001.1"/>
</dbReference>
<dbReference type="InterPro" id="IPR011017">
    <property type="entry name" value="TRASH_dom"/>
</dbReference>
<reference evidence="5 6" key="1">
    <citation type="submission" date="2019-04" db="EMBL/GenBank/DDBJ databases">
        <title>Natronomonas sp. F20-122 a newhaloarchaeon isolated from a saline saltern of Isla Bacuta, Huelva, Spain.</title>
        <authorList>
            <person name="Duran-Viseras A."/>
            <person name="Sanchez-Porro C."/>
            <person name="Ventosa A."/>
        </authorList>
    </citation>
    <scope>NUCLEOTIDE SEQUENCE [LARGE SCALE GENOMIC DNA]</scope>
    <source>
        <strain evidence="5 6">F20-122</strain>
    </source>
</reference>
<sequence length="196" mass="21455">MRELDETDRELLRLLLDDGRASYKQLAETVDLSPPAVSDRVDRLRELGVIERFTVNVDRSRLREGVRVAITLVVTPGESTAVREALTDVTGVEHVFVTAEGRLLVVGTFPDADIESPLQPAFETKAIESVDVTPLVASDWHPALGEATLGLECVECGNSVTAEGVSAVIDGERYEFCCGSCRARFEERYEELSEGA</sequence>
<keyword evidence="6" id="KW-1185">Reference proteome</keyword>
<name>A0A4U5JGU2_9EURY</name>
<dbReference type="PANTHER" id="PTHR43413">
    <property type="entry name" value="TRANSCRIPTIONAL REGULATOR, ASNC FAMILY"/>
    <property type="match status" value="1"/>
</dbReference>
<dbReference type="Proteomes" id="UP000308037">
    <property type="component" value="Unassembled WGS sequence"/>
</dbReference>